<feature type="compositionally biased region" description="Polar residues" evidence="4">
    <location>
        <begin position="142"/>
        <end position="156"/>
    </location>
</feature>
<proteinExistence type="inferred from homology"/>
<feature type="compositionally biased region" description="Low complexity" evidence="4">
    <location>
        <begin position="9"/>
        <end position="22"/>
    </location>
</feature>
<feature type="compositionally biased region" description="Basic and acidic residues" evidence="4">
    <location>
        <begin position="27"/>
        <end position="96"/>
    </location>
</feature>
<organism evidence="5 6">
    <name type="scientific">Ceratocystis lukuohia</name>
    <dbReference type="NCBI Taxonomy" id="2019550"/>
    <lineage>
        <taxon>Eukaryota</taxon>
        <taxon>Fungi</taxon>
        <taxon>Dikarya</taxon>
        <taxon>Ascomycota</taxon>
        <taxon>Pezizomycotina</taxon>
        <taxon>Sordariomycetes</taxon>
        <taxon>Hypocreomycetidae</taxon>
        <taxon>Microascales</taxon>
        <taxon>Ceratocystidaceae</taxon>
        <taxon>Ceratocystis</taxon>
    </lineage>
</organism>
<comment type="similarity">
    <text evidence="2">Belongs to the NRDE2 family.</text>
</comment>
<protein>
    <submittedName>
        <fullName evidence="5">Serine/threonine-protein kinase fray2</fullName>
    </submittedName>
</protein>
<dbReference type="RefSeq" id="XP_070861080.1">
    <property type="nucleotide sequence ID" value="XM_071000068.1"/>
</dbReference>
<evidence type="ECO:0000256" key="2">
    <source>
        <dbReference type="ARBA" id="ARBA00009265"/>
    </source>
</evidence>
<dbReference type="GO" id="GO:0016301">
    <property type="term" value="F:kinase activity"/>
    <property type="evidence" value="ECO:0007669"/>
    <property type="project" value="UniProtKB-KW"/>
</dbReference>
<feature type="compositionally biased region" description="Basic and acidic residues" evidence="4">
    <location>
        <begin position="287"/>
        <end position="297"/>
    </location>
</feature>
<evidence type="ECO:0000256" key="4">
    <source>
        <dbReference type="SAM" id="MobiDB-lite"/>
    </source>
</evidence>
<comment type="caution">
    <text evidence="5">The sequence shown here is derived from an EMBL/GenBank/DDBJ whole genome shotgun (WGS) entry which is preliminary data.</text>
</comment>
<gene>
    <name evidence="5" type="ORF">HOO65_020442</name>
</gene>
<feature type="compositionally biased region" description="Basic and acidic residues" evidence="4">
    <location>
        <begin position="122"/>
        <end position="139"/>
    </location>
</feature>
<feature type="region of interest" description="Disordered" evidence="4">
    <location>
        <begin position="1"/>
        <end position="160"/>
    </location>
</feature>
<keyword evidence="5" id="KW-0418">Kinase</keyword>
<dbReference type="GeneID" id="98116075"/>
<dbReference type="InterPro" id="IPR013633">
    <property type="entry name" value="NRDE-2"/>
</dbReference>
<comment type="subcellular location">
    <subcellularLocation>
        <location evidence="1">Nucleus</location>
    </subcellularLocation>
</comment>
<dbReference type="EMBL" id="JABSNW010000002">
    <property type="protein sequence ID" value="KAL2889900.1"/>
    <property type="molecule type" value="Genomic_DNA"/>
</dbReference>
<keyword evidence="3" id="KW-0539">Nucleus</keyword>
<dbReference type="PANTHER" id="PTHR13471">
    <property type="entry name" value="TETRATRICOPEPTIDE-LIKE HELICAL"/>
    <property type="match status" value="1"/>
</dbReference>
<keyword evidence="6" id="KW-1185">Reference proteome</keyword>
<feature type="region of interest" description="Disordered" evidence="4">
    <location>
        <begin position="246"/>
        <end position="318"/>
    </location>
</feature>
<evidence type="ECO:0000256" key="1">
    <source>
        <dbReference type="ARBA" id="ARBA00004123"/>
    </source>
</evidence>
<evidence type="ECO:0000256" key="3">
    <source>
        <dbReference type="ARBA" id="ARBA00023242"/>
    </source>
</evidence>
<reference evidence="5 6" key="1">
    <citation type="submission" date="2020-05" db="EMBL/GenBank/DDBJ databases">
        <title>Ceratocystis lukuohia genome.</title>
        <authorList>
            <person name="Harrington T.C."/>
            <person name="Kim K."/>
            <person name="Mayers C.G."/>
        </authorList>
    </citation>
    <scope>NUCLEOTIDE SEQUENCE [LARGE SCALE GENOMIC DNA]</scope>
    <source>
        <strain evidence="5 6">C4212</strain>
    </source>
</reference>
<sequence length="1129" mass="127970">MPEQDKKSAVVPKFSSFKSKSSGGSGAEKEKGSRRSREDSQHRSHSNRGDDRSREHHDDRDQGYRRERDRAKHCDRDRESSRDKAHGRDRDQDRHRGKDRHRNHRLDRGRDQSKRRHHHAHRDLSKDRSRSKNSLDLHRSSHSLNGKSSDATSLVSSRPAKLPDISDQDFFVIDTKGDPLIHLGLDRYSIPKFGREHRKFVLGTSMRLFIHRDGPHEQFSLLHPGEYYGPPPLRSKKLAFSMARSLKPPKTSKNMEDTNDVVFMTKKRKRKDLDSSSDEEQPNFRSIEGKAKPKYFSDSESGTDSEADSVPGTQSGIKRRSIELSKRVKANPADIPAWIQLIHLQDDLMREGLAPESEVATGQAHSFTEIKLSMIYKALKASTADTDKEALLLLQMREGRKIWPVDVTRKKWINISSGDYGQRFALWMARVDFEITEMQGFHFDTVKKMFTDRLQGIMEKSWRYSPQQSLDLYREAVYIYLRLTRFLQDAGYRELAVAAWQSILELNFFRPVDIENGEHTLAAFADFWESEVLRVGEIGALGWSHYLAHDGDNVVPEPKEEDEAGVPTDIAPKEEIDIYKLWAANELRSSQRNRLPARTLDDGTGDDPFRVVMASDLEGLLVQFPLTVIPDLQEQIIDSFLIFSHMPPRFCSSTWISRAHRDMFLTPTVPALNKAISQASQKTAKDGKENGWASIQKLLPGVVPSFISSLVRSWNQESVSNAPVDFAWARNVLYQLSTATTSTPVKGLLSLVMALDWLHDPSVRKSARHIIQSDISNSELYRLYGIFESQNQNTQLSSTVFASAMKLKQDLPSNPPINEVALSWVWTELVDNASHSPALSRLVYLLDGFDINVEVSGTRLLKSRKALADALDLASGLGDVAVFSTVARCRVLLAYLSETEPAQPQNQTQGNISAAMELLWSQFEKLQSRTEQTAAQEQLLGFGASLLYLYSSRGPYQRVFLNASLQRCLNWFPQNGFFIELYDYINSSHLLRSDFRNLSQTLLLSHANDCVGNRICVAIHELHHGTIHSAQASLERSIAVSSSASASIELWHAYVRLCGQATELQSKACETYYRAVSHCPWSKNLALQAFVALGEEMDVVDLKAVFDTLVNRGLRTHVDLDEYVLQFSK</sequence>
<accession>A0ABR4MNN9</accession>
<keyword evidence="5" id="KW-0808">Transferase</keyword>
<evidence type="ECO:0000313" key="5">
    <source>
        <dbReference type="EMBL" id="KAL2889900.1"/>
    </source>
</evidence>
<evidence type="ECO:0000313" key="6">
    <source>
        <dbReference type="Proteomes" id="UP001610728"/>
    </source>
</evidence>
<dbReference type="Pfam" id="PF08424">
    <property type="entry name" value="NRDE-2"/>
    <property type="match status" value="1"/>
</dbReference>
<name>A0ABR4MNN9_9PEZI</name>
<dbReference type="Proteomes" id="UP001610728">
    <property type="component" value="Unassembled WGS sequence"/>
</dbReference>
<dbReference type="PANTHER" id="PTHR13471:SF0">
    <property type="entry name" value="NUCLEAR EXOSOME REGULATOR NRDE2"/>
    <property type="match status" value="1"/>
</dbReference>